<name>A0A170PQ51_9ZZZZ</name>
<evidence type="ECO:0000313" key="1">
    <source>
        <dbReference type="EMBL" id="CUS46592.1"/>
    </source>
</evidence>
<accession>A0A170PQ51</accession>
<reference evidence="1" key="1">
    <citation type="submission" date="2015-10" db="EMBL/GenBank/DDBJ databases">
        <authorList>
            <person name="Gilbert D.G."/>
        </authorList>
    </citation>
    <scope>NUCLEOTIDE SEQUENCE</scope>
</reference>
<dbReference type="EMBL" id="CZQE01000381">
    <property type="protein sequence ID" value="CUS46592.1"/>
    <property type="molecule type" value="Genomic_DNA"/>
</dbReference>
<sequence>MVTIEIDQIAGFRPQWDAAAIRQRDLLNLALLAWPNVVLDLKQPIPLGRRRISAIAHKLDEPATFHAALAALRQGDD</sequence>
<gene>
    <name evidence="1" type="ORF">MGWOODY_Smn3267</name>
</gene>
<protein>
    <submittedName>
        <fullName evidence="1">Uncharacterized protein</fullName>
    </submittedName>
</protein>
<dbReference type="AlphaFoldDB" id="A0A170PQ51"/>
<organism evidence="1">
    <name type="scientific">hydrothermal vent metagenome</name>
    <dbReference type="NCBI Taxonomy" id="652676"/>
    <lineage>
        <taxon>unclassified sequences</taxon>
        <taxon>metagenomes</taxon>
        <taxon>ecological metagenomes</taxon>
    </lineage>
</organism>
<proteinExistence type="predicted"/>